<protein>
    <recommendedName>
        <fullName evidence="1">F-box domain-containing protein</fullName>
    </recommendedName>
</protein>
<accession>A0A2R6NT79</accession>
<name>A0A2R6NT79_9APHY</name>
<dbReference type="STRING" id="98765.A0A2R6NT79"/>
<dbReference type="EMBL" id="MLYV02000859">
    <property type="protein sequence ID" value="PSR76205.1"/>
    <property type="molecule type" value="Genomic_DNA"/>
</dbReference>
<sequence>MSIRDLPVELLLAIARYTPKESLHSLALLSKFMHSAANSVLYNTIVLVDPESAVKCTETLSHSDELARFVRSFKLSDMGLHIISYQDTADLMEYMPKSIERMVHLQRFAIESYGFSTPDVFAALSIHVTPTLKALTFLVEHDILDDSISKLENLRPDFKVLTELDIRVRDDQEYPALYVAWMKHIFSSRAGRLRVLNLDCGSGHRIREFLSTTQGLPCVEELAISISCLDLPCLACTPRVTKLTIGGLKPRIPLPAIPGAGFPAVTHTLCFCDVLSSILTAAPNRPKPVTTVCLGLFHVKGIVVPAQYVQRLQGPRWEDTLQAIKSLPNSSGPVTDLSFYVHQIDFRDLPDVRYLHNLGKTFFARLPKLQTFVLSGGSWSIPYDESFLFFVCGCQGGILELLRQWGMHSTTLRYVAFTSTFVFMKSGGAWVKIYNGVGHEDEEGRMIMRIRAMDGMLYGSG</sequence>
<keyword evidence="3" id="KW-1185">Reference proteome</keyword>
<proteinExistence type="predicted"/>
<dbReference type="OrthoDB" id="2743924at2759"/>
<evidence type="ECO:0000313" key="2">
    <source>
        <dbReference type="EMBL" id="PSR76205.1"/>
    </source>
</evidence>
<comment type="caution">
    <text evidence="2">The sequence shown here is derived from an EMBL/GenBank/DDBJ whole genome shotgun (WGS) entry which is preliminary data.</text>
</comment>
<gene>
    <name evidence="2" type="ORF">PHLCEN_2v8628</name>
</gene>
<evidence type="ECO:0000259" key="1">
    <source>
        <dbReference type="PROSITE" id="PS50181"/>
    </source>
</evidence>
<feature type="domain" description="F-box" evidence="1">
    <location>
        <begin position="1"/>
        <end position="45"/>
    </location>
</feature>
<dbReference type="PROSITE" id="PS50181">
    <property type="entry name" value="FBOX"/>
    <property type="match status" value="1"/>
</dbReference>
<dbReference type="Proteomes" id="UP000186601">
    <property type="component" value="Unassembled WGS sequence"/>
</dbReference>
<dbReference type="InterPro" id="IPR001810">
    <property type="entry name" value="F-box_dom"/>
</dbReference>
<reference evidence="2 3" key="1">
    <citation type="submission" date="2018-02" db="EMBL/GenBank/DDBJ databases">
        <title>Genome sequence of the basidiomycete white-rot fungus Phlebia centrifuga.</title>
        <authorList>
            <person name="Granchi Z."/>
            <person name="Peng M."/>
            <person name="de Vries R.P."/>
            <person name="Hilden K."/>
            <person name="Makela M.R."/>
            <person name="Grigoriev I."/>
            <person name="Riley R."/>
        </authorList>
    </citation>
    <scope>NUCLEOTIDE SEQUENCE [LARGE SCALE GENOMIC DNA]</scope>
    <source>
        <strain evidence="2 3">FBCC195</strain>
    </source>
</reference>
<organism evidence="2 3">
    <name type="scientific">Hermanssonia centrifuga</name>
    <dbReference type="NCBI Taxonomy" id="98765"/>
    <lineage>
        <taxon>Eukaryota</taxon>
        <taxon>Fungi</taxon>
        <taxon>Dikarya</taxon>
        <taxon>Basidiomycota</taxon>
        <taxon>Agaricomycotina</taxon>
        <taxon>Agaricomycetes</taxon>
        <taxon>Polyporales</taxon>
        <taxon>Meruliaceae</taxon>
        <taxon>Hermanssonia</taxon>
    </lineage>
</organism>
<dbReference type="AlphaFoldDB" id="A0A2R6NT79"/>
<evidence type="ECO:0000313" key="3">
    <source>
        <dbReference type="Proteomes" id="UP000186601"/>
    </source>
</evidence>